<dbReference type="Proteomes" id="UP000321947">
    <property type="component" value="Unassembled WGS sequence"/>
</dbReference>
<sequence>MIKVLWNNHDVEEAIWETEEQMKTKSRIKIGWNEKELCDELEGNVSFFYHDVANNIRSVSLFDLAIQLSSRYEEAVTSGIIMLDNSHL</sequence>
<evidence type="ECO:0000313" key="2">
    <source>
        <dbReference type="EMBL" id="TYK14970.1"/>
    </source>
</evidence>
<comment type="caution">
    <text evidence="2">The sequence shown here is derived from an EMBL/GenBank/DDBJ whole genome shotgun (WGS) entry which is preliminary data.</text>
</comment>
<name>A0A5D3CU78_CUCMM</name>
<gene>
    <name evidence="2" type="ORF">E5676_scaffold2754G00210</name>
    <name evidence="1" type="ORF">E6C27_scaffold115G00390</name>
</gene>
<dbReference type="EMBL" id="SSTD01008735">
    <property type="protein sequence ID" value="TYK14970.1"/>
    <property type="molecule type" value="Genomic_DNA"/>
</dbReference>
<proteinExistence type="predicted"/>
<dbReference type="EMBL" id="SSTE01013117">
    <property type="protein sequence ID" value="KAA0047576.1"/>
    <property type="molecule type" value="Genomic_DNA"/>
</dbReference>
<evidence type="ECO:0000313" key="3">
    <source>
        <dbReference type="Proteomes" id="UP000321393"/>
    </source>
</evidence>
<evidence type="ECO:0000313" key="4">
    <source>
        <dbReference type="Proteomes" id="UP000321947"/>
    </source>
</evidence>
<accession>A0A5D3CU78</accession>
<evidence type="ECO:0000313" key="1">
    <source>
        <dbReference type="EMBL" id="KAA0047576.1"/>
    </source>
</evidence>
<dbReference type="AlphaFoldDB" id="A0A5D3CU78"/>
<organism evidence="2 4">
    <name type="scientific">Cucumis melo var. makuwa</name>
    <name type="common">Oriental melon</name>
    <dbReference type="NCBI Taxonomy" id="1194695"/>
    <lineage>
        <taxon>Eukaryota</taxon>
        <taxon>Viridiplantae</taxon>
        <taxon>Streptophyta</taxon>
        <taxon>Embryophyta</taxon>
        <taxon>Tracheophyta</taxon>
        <taxon>Spermatophyta</taxon>
        <taxon>Magnoliopsida</taxon>
        <taxon>eudicotyledons</taxon>
        <taxon>Gunneridae</taxon>
        <taxon>Pentapetalae</taxon>
        <taxon>rosids</taxon>
        <taxon>fabids</taxon>
        <taxon>Cucurbitales</taxon>
        <taxon>Cucurbitaceae</taxon>
        <taxon>Benincaseae</taxon>
        <taxon>Cucumis</taxon>
    </lineage>
</organism>
<protein>
    <submittedName>
        <fullName evidence="2">Uncharacterized protein</fullName>
    </submittedName>
</protein>
<dbReference type="Proteomes" id="UP000321393">
    <property type="component" value="Unassembled WGS sequence"/>
</dbReference>
<reference evidence="3 4" key="1">
    <citation type="submission" date="2019-08" db="EMBL/GenBank/DDBJ databases">
        <title>Draft genome sequences of two oriental melons (Cucumis melo L. var makuwa).</title>
        <authorList>
            <person name="Kwon S.-Y."/>
        </authorList>
    </citation>
    <scope>NUCLEOTIDE SEQUENCE [LARGE SCALE GENOMIC DNA]</scope>
    <source>
        <strain evidence="4">cv. Chang Bougi</strain>
        <strain evidence="3">cv. SW 3</strain>
        <tissue evidence="2">Leaf</tissue>
    </source>
</reference>